<dbReference type="InterPro" id="IPR017871">
    <property type="entry name" value="ABC_transporter-like_CS"/>
</dbReference>
<evidence type="ECO:0000313" key="7">
    <source>
        <dbReference type="Proteomes" id="UP000003111"/>
    </source>
</evidence>
<keyword evidence="3" id="KW-0547">Nucleotide-binding</keyword>
<comment type="similarity">
    <text evidence="1">Belongs to the ABC transporter superfamily.</text>
</comment>
<dbReference type="GO" id="GO:0042626">
    <property type="term" value="F:ATPase-coupled transmembrane transporter activity"/>
    <property type="evidence" value="ECO:0007669"/>
    <property type="project" value="TreeGrafter"/>
</dbReference>
<keyword evidence="7" id="KW-1185">Reference proteome</keyword>
<dbReference type="AlphaFoldDB" id="E2SFF2"/>
<proteinExistence type="inferred from homology"/>
<dbReference type="GO" id="GO:0043190">
    <property type="term" value="C:ATP-binding cassette (ABC) transporter complex"/>
    <property type="evidence" value="ECO:0007669"/>
    <property type="project" value="TreeGrafter"/>
</dbReference>
<dbReference type="EMBL" id="ACLF03000012">
    <property type="protein sequence ID" value="EFQ82053.1"/>
    <property type="molecule type" value="Genomic_DNA"/>
</dbReference>
<accession>E2SFF2</accession>
<dbReference type="InterPro" id="IPR027417">
    <property type="entry name" value="P-loop_NTPase"/>
</dbReference>
<evidence type="ECO:0000313" key="6">
    <source>
        <dbReference type="EMBL" id="EFQ82053.1"/>
    </source>
</evidence>
<keyword evidence="4 6" id="KW-0067">ATP-binding</keyword>
<dbReference type="GO" id="GO:0005524">
    <property type="term" value="F:ATP binding"/>
    <property type="evidence" value="ECO:0007669"/>
    <property type="project" value="UniProtKB-KW"/>
</dbReference>
<dbReference type="CDD" id="cd03225">
    <property type="entry name" value="ABC_cobalt_CbiO_domain1"/>
    <property type="match status" value="1"/>
</dbReference>
<dbReference type="InterPro" id="IPR003593">
    <property type="entry name" value="AAA+_ATPase"/>
</dbReference>
<protein>
    <submittedName>
        <fullName evidence="6">ABC transporter, ATP-binding protein</fullName>
    </submittedName>
</protein>
<dbReference type="Pfam" id="PF00005">
    <property type="entry name" value="ABC_tran"/>
    <property type="match status" value="1"/>
</dbReference>
<dbReference type="RefSeq" id="WP_007079416.1">
    <property type="nucleotide sequence ID" value="NZ_CM001024.1"/>
</dbReference>
<feature type="domain" description="ABC transporter" evidence="5">
    <location>
        <begin position="2"/>
        <end position="229"/>
    </location>
</feature>
<dbReference type="HOGENOM" id="CLU_000604_1_22_11"/>
<evidence type="ECO:0000256" key="4">
    <source>
        <dbReference type="ARBA" id="ARBA00022840"/>
    </source>
</evidence>
<name>E2SFF2_9ACTN</name>
<gene>
    <name evidence="6" type="ORF">HMPREF0063_12761</name>
</gene>
<dbReference type="Proteomes" id="UP000003111">
    <property type="component" value="Unassembled WGS sequence"/>
</dbReference>
<evidence type="ECO:0000256" key="2">
    <source>
        <dbReference type="ARBA" id="ARBA00022448"/>
    </source>
</evidence>
<comment type="caution">
    <text evidence="6">The sequence shown here is derived from an EMBL/GenBank/DDBJ whole genome shotgun (WGS) entry which is preliminary data.</text>
</comment>
<dbReference type="PANTHER" id="PTHR43553">
    <property type="entry name" value="HEAVY METAL TRANSPORTER"/>
    <property type="match status" value="1"/>
</dbReference>
<reference evidence="6" key="1">
    <citation type="submission" date="2010-08" db="EMBL/GenBank/DDBJ databases">
        <authorList>
            <person name="Muzny D."/>
            <person name="Qin X."/>
            <person name="Buhay C."/>
            <person name="Dugan-Rocha S."/>
            <person name="Ding Y."/>
            <person name="Chen G."/>
            <person name="Hawes A."/>
            <person name="Holder M."/>
            <person name="Jhangiani S."/>
            <person name="Johnson A."/>
            <person name="Khan Z."/>
            <person name="Li Z."/>
            <person name="Liu W."/>
            <person name="Liu X."/>
            <person name="Perez L."/>
            <person name="Shen H."/>
            <person name="Wang Q."/>
            <person name="Watt J."/>
            <person name="Xi L."/>
            <person name="Xin Y."/>
            <person name="Zhou J."/>
            <person name="Deng J."/>
            <person name="Jiang H."/>
            <person name="Liu Y."/>
            <person name="Qu J."/>
            <person name="Song X.-Z."/>
            <person name="Zhang L."/>
            <person name="Villasana D."/>
            <person name="Johnson A."/>
            <person name="Liu J."/>
            <person name="Liyanage D."/>
            <person name="Lorensuhewa L."/>
            <person name="Robinson T."/>
            <person name="Song A."/>
            <person name="Song B.-B."/>
            <person name="Dinh H."/>
            <person name="Thornton R."/>
            <person name="Coyle M."/>
            <person name="Francisco L."/>
            <person name="Jackson L."/>
            <person name="Javaid M."/>
            <person name="Korchina V."/>
            <person name="Kovar C."/>
            <person name="Mata R."/>
            <person name="Mathew T."/>
            <person name="Ngo R."/>
            <person name="Nguyen L."/>
            <person name="Nguyen N."/>
            <person name="Okwuonu G."/>
            <person name="Ongeri F."/>
            <person name="Pham C."/>
            <person name="Simmons D."/>
            <person name="Wilczek-Boney K."/>
            <person name="Hale W."/>
            <person name="Jakkamsetti A."/>
            <person name="Pham P."/>
            <person name="Ruth R."/>
            <person name="San Lucas F."/>
            <person name="Warren J."/>
            <person name="Zhang J."/>
            <person name="Zhao Z."/>
            <person name="Zhou C."/>
            <person name="Zhu D."/>
            <person name="Lee S."/>
            <person name="Bess C."/>
            <person name="Blankenburg K."/>
            <person name="Forbes L."/>
            <person name="Fu Q."/>
            <person name="Gubbala S."/>
            <person name="Hirani K."/>
            <person name="Jayaseelan J.C."/>
            <person name="Lara F."/>
            <person name="Munidasa M."/>
            <person name="Palculict T."/>
            <person name="Patil S."/>
            <person name="Pu L.-L."/>
            <person name="Saada N."/>
            <person name="Tang L."/>
            <person name="Weissenberger G."/>
            <person name="Zhu Y."/>
            <person name="Hemphill L."/>
            <person name="Shang Y."/>
            <person name="Youmans B."/>
            <person name="Ayvaz T."/>
            <person name="Ross M."/>
            <person name="Santibanez J."/>
            <person name="Aqrawi P."/>
            <person name="Gross S."/>
            <person name="Joshi V."/>
            <person name="Fowler G."/>
            <person name="Nazareth L."/>
            <person name="Reid J."/>
            <person name="Worley K."/>
            <person name="Petrosino J."/>
            <person name="Highlander S."/>
            <person name="Gibbs R."/>
        </authorList>
    </citation>
    <scope>NUCLEOTIDE SEQUENCE [LARGE SCALE GENOMIC DNA]</scope>
    <source>
        <strain evidence="6">DSM 15272</strain>
    </source>
</reference>
<dbReference type="Gene3D" id="3.40.50.300">
    <property type="entry name" value="P-loop containing nucleotide triphosphate hydrolases"/>
    <property type="match status" value="1"/>
</dbReference>
<dbReference type="eggNOG" id="COG1122">
    <property type="taxonomic scope" value="Bacteria"/>
</dbReference>
<sequence length="229" mass="24326">MIELEGASVVVDSPDGPVTLLGPTTLTLDERRVGIIGANGSGKSTLARLLNGLALPATGAVRVDGLDVATQGREVRRRVGFVFTHPDAQLVMPTPLEDVSLSLRRSVPDKAERRRRAREVLDSIGLADRADVPVHSLSGGQKQLLALAGVLATGPDVVVADEPTTLLDLRNTRTVADHLFGLQQQLVLVTHDLALARRCDRVLVVDDGRVVHDGAAEAAVEHYVGLVDV</sequence>
<evidence type="ECO:0000256" key="3">
    <source>
        <dbReference type="ARBA" id="ARBA00022741"/>
    </source>
</evidence>
<dbReference type="InterPro" id="IPR050095">
    <property type="entry name" value="ECF_ABC_transporter_ATP-bd"/>
</dbReference>
<dbReference type="PANTHER" id="PTHR43553:SF24">
    <property type="entry name" value="ENERGY-COUPLING FACTOR TRANSPORTER ATP-BINDING PROTEIN ECFA1"/>
    <property type="match status" value="1"/>
</dbReference>
<dbReference type="SMART" id="SM00382">
    <property type="entry name" value="AAA"/>
    <property type="match status" value="1"/>
</dbReference>
<dbReference type="PROSITE" id="PS00211">
    <property type="entry name" value="ABC_TRANSPORTER_1"/>
    <property type="match status" value="1"/>
</dbReference>
<dbReference type="GO" id="GO:0016887">
    <property type="term" value="F:ATP hydrolysis activity"/>
    <property type="evidence" value="ECO:0007669"/>
    <property type="project" value="InterPro"/>
</dbReference>
<dbReference type="PROSITE" id="PS50893">
    <property type="entry name" value="ABC_TRANSPORTER_2"/>
    <property type="match status" value="1"/>
</dbReference>
<evidence type="ECO:0000256" key="1">
    <source>
        <dbReference type="ARBA" id="ARBA00005417"/>
    </source>
</evidence>
<dbReference type="InterPro" id="IPR003439">
    <property type="entry name" value="ABC_transporter-like_ATP-bd"/>
</dbReference>
<dbReference type="STRING" id="585531.HMPREF0063_12761"/>
<dbReference type="InterPro" id="IPR015856">
    <property type="entry name" value="ABC_transpr_CbiO/EcfA_su"/>
</dbReference>
<dbReference type="SUPFAM" id="SSF52540">
    <property type="entry name" value="P-loop containing nucleoside triphosphate hydrolases"/>
    <property type="match status" value="1"/>
</dbReference>
<dbReference type="OrthoDB" id="9806471at2"/>
<evidence type="ECO:0000259" key="5">
    <source>
        <dbReference type="PROSITE" id="PS50893"/>
    </source>
</evidence>
<organism evidence="6 7">
    <name type="scientific">Aeromicrobium marinum DSM 15272</name>
    <dbReference type="NCBI Taxonomy" id="585531"/>
    <lineage>
        <taxon>Bacteria</taxon>
        <taxon>Bacillati</taxon>
        <taxon>Actinomycetota</taxon>
        <taxon>Actinomycetes</taxon>
        <taxon>Propionibacteriales</taxon>
        <taxon>Nocardioidaceae</taxon>
        <taxon>Aeromicrobium</taxon>
    </lineage>
</organism>
<keyword evidence="2" id="KW-0813">Transport</keyword>